<dbReference type="InterPro" id="IPR036010">
    <property type="entry name" value="2Fe-2S_ferredoxin-like_sf"/>
</dbReference>
<dbReference type="Pfam" id="PF00970">
    <property type="entry name" value="FAD_binding_6"/>
    <property type="match status" value="1"/>
</dbReference>
<keyword evidence="7" id="KW-0408">Iron</keyword>
<keyword evidence="8" id="KW-0411">Iron-sulfur</keyword>
<dbReference type="InterPro" id="IPR001433">
    <property type="entry name" value="OxRdtase_FAD/NAD-bd"/>
</dbReference>
<keyword evidence="5" id="KW-0274">FAD</keyword>
<dbReference type="InterPro" id="IPR001041">
    <property type="entry name" value="2Fe-2S_ferredoxin-type"/>
</dbReference>
<dbReference type="PRINTS" id="PR00410">
    <property type="entry name" value="PHEHYDRXLASE"/>
</dbReference>
<organism evidence="13 14">
    <name type="scientific">Psychromonas ingrahamii (strain DSM 17664 / CCUG 51855 / 37)</name>
    <dbReference type="NCBI Taxonomy" id="357804"/>
    <lineage>
        <taxon>Bacteria</taxon>
        <taxon>Pseudomonadati</taxon>
        <taxon>Pseudomonadota</taxon>
        <taxon>Gammaproteobacteria</taxon>
        <taxon>Alteromonadales</taxon>
        <taxon>Psychromonadaceae</taxon>
        <taxon>Psychromonas</taxon>
    </lineage>
</organism>
<dbReference type="InterPro" id="IPR001709">
    <property type="entry name" value="Flavoprot_Pyr_Nucl_cyt_Rdtase"/>
</dbReference>
<dbReference type="PRINTS" id="PR00371">
    <property type="entry name" value="FPNCR"/>
</dbReference>
<dbReference type="GO" id="GO:0046872">
    <property type="term" value="F:metal ion binding"/>
    <property type="evidence" value="ECO:0007669"/>
    <property type="project" value="UniProtKB-KW"/>
</dbReference>
<dbReference type="GO" id="GO:0010124">
    <property type="term" value="P:phenylacetate catabolic process"/>
    <property type="evidence" value="ECO:0007669"/>
    <property type="project" value="InterPro"/>
</dbReference>
<dbReference type="PROSITE" id="PS00197">
    <property type="entry name" value="2FE2S_FER_1"/>
    <property type="match status" value="1"/>
</dbReference>
<dbReference type="Gene3D" id="3.10.20.30">
    <property type="match status" value="1"/>
</dbReference>
<feature type="domain" description="2Fe-2S ferredoxin-type" evidence="11">
    <location>
        <begin position="261"/>
        <end position="351"/>
    </location>
</feature>
<evidence type="ECO:0000256" key="1">
    <source>
        <dbReference type="ARBA" id="ARBA00001974"/>
    </source>
</evidence>
<feature type="domain" description="FAD-binding FR-type" evidence="12">
    <location>
        <begin position="2"/>
        <end position="106"/>
    </location>
</feature>
<dbReference type="STRING" id="357804.Ping_0654"/>
<evidence type="ECO:0000256" key="2">
    <source>
        <dbReference type="ARBA" id="ARBA00022630"/>
    </source>
</evidence>
<evidence type="ECO:0000256" key="3">
    <source>
        <dbReference type="ARBA" id="ARBA00022714"/>
    </source>
</evidence>
<evidence type="ECO:0000256" key="4">
    <source>
        <dbReference type="ARBA" id="ARBA00022723"/>
    </source>
</evidence>
<comment type="cofactor">
    <cofactor evidence="1">
        <name>FAD</name>
        <dbReference type="ChEBI" id="CHEBI:57692"/>
    </cofactor>
</comment>
<dbReference type="EMBL" id="CP000510">
    <property type="protein sequence ID" value="ABM02507.1"/>
    <property type="molecule type" value="Genomic_DNA"/>
</dbReference>
<dbReference type="GO" id="GO:0050660">
    <property type="term" value="F:flavin adenine dinucleotide binding"/>
    <property type="evidence" value="ECO:0007669"/>
    <property type="project" value="TreeGrafter"/>
</dbReference>
<dbReference type="GO" id="GO:0016491">
    <property type="term" value="F:oxidoreductase activity"/>
    <property type="evidence" value="ECO:0007669"/>
    <property type="project" value="UniProtKB-KW"/>
</dbReference>
<dbReference type="InterPro" id="IPR006058">
    <property type="entry name" value="2Fe2S_fd_BS"/>
</dbReference>
<dbReference type="PANTHER" id="PTHR47354:SF8">
    <property type="entry name" value="1,2-PHENYLACETYL-COA EPOXIDASE, SUBUNIT E"/>
    <property type="match status" value="1"/>
</dbReference>
<name>A1SSP2_PSYIN</name>
<dbReference type="CDD" id="cd00207">
    <property type="entry name" value="fer2"/>
    <property type="match status" value="1"/>
</dbReference>
<protein>
    <submittedName>
        <fullName evidence="13">Phenylacetate-CoA oxygenase/reductase, PaaK subunit</fullName>
    </submittedName>
</protein>
<dbReference type="Pfam" id="PF00111">
    <property type="entry name" value="Fer2"/>
    <property type="match status" value="1"/>
</dbReference>
<dbReference type="InterPro" id="IPR039261">
    <property type="entry name" value="FNR_nucleotide-bd"/>
</dbReference>
<dbReference type="eggNOG" id="COG1018">
    <property type="taxonomic scope" value="Bacteria"/>
</dbReference>
<keyword evidence="4" id="KW-0479">Metal-binding</keyword>
<dbReference type="SUPFAM" id="SSF54292">
    <property type="entry name" value="2Fe-2S ferredoxin-like"/>
    <property type="match status" value="1"/>
</dbReference>
<dbReference type="InterPro" id="IPR017927">
    <property type="entry name" value="FAD-bd_FR_type"/>
</dbReference>
<keyword evidence="2" id="KW-0285">Flavoprotein</keyword>
<evidence type="ECO:0000259" key="12">
    <source>
        <dbReference type="PROSITE" id="PS51384"/>
    </source>
</evidence>
<dbReference type="InterPro" id="IPR050415">
    <property type="entry name" value="MRET"/>
</dbReference>
<dbReference type="SUPFAM" id="SSF63380">
    <property type="entry name" value="Riboflavin synthase domain-like"/>
    <property type="match status" value="1"/>
</dbReference>
<evidence type="ECO:0000256" key="5">
    <source>
        <dbReference type="ARBA" id="ARBA00022827"/>
    </source>
</evidence>
<proteinExistence type="predicted"/>
<dbReference type="InterPro" id="IPR011884">
    <property type="entry name" value="PaaE"/>
</dbReference>
<dbReference type="Gene3D" id="3.40.50.80">
    <property type="entry name" value="Nucleotide-binding domain of ferredoxin-NADP reductase (FNR) module"/>
    <property type="match status" value="1"/>
</dbReference>
<dbReference type="Gene3D" id="2.40.30.10">
    <property type="entry name" value="Translation factors"/>
    <property type="match status" value="1"/>
</dbReference>
<dbReference type="PROSITE" id="PS51384">
    <property type="entry name" value="FAD_FR"/>
    <property type="match status" value="1"/>
</dbReference>
<dbReference type="PANTHER" id="PTHR47354">
    <property type="entry name" value="NADH OXIDOREDUCTASE HCR"/>
    <property type="match status" value="1"/>
</dbReference>
<gene>
    <name evidence="13" type="ordered locus">Ping_0654</name>
</gene>
<sequence length="351" mass="39329">MTTFYPLMIKEIQHETNDAVVLTFAIPASLSAEFKFKPGQYLTLKSTLDNEELRRCYSICSSANDSDLSIGIKEIPDGRFSQYANKELKVGDSIDVMSPKGQFGFEPEKNTNKKYLGIAVGSGITPIISMLKSTLEAEPESQFTLLYGNKTLNSTMFKRELSDYKNRFTDRLQLVYLFSRESHEAELLNGRLDAQKLQDLGHSFFDWSKFNECYLCGPEEMLEPSYSVLNKGGLRKENFHVERFNISKSPRRAIESHVEKSEITVKRDGRIMSIEMTEDDDSILDAALRQGADLPHACKGGVCATCICKVTSGTVEMSVNYSLEDEQVNKGFVLSCQAVPTSNAVTVDFDA</sequence>
<keyword evidence="6" id="KW-0560">Oxidoreductase</keyword>
<accession>A1SSP2</accession>
<comment type="cofactor">
    <cofactor evidence="10">
        <name>[2Fe-2S] cluster</name>
        <dbReference type="ChEBI" id="CHEBI:190135"/>
    </cofactor>
</comment>
<dbReference type="HOGENOM" id="CLU_003827_14_1_6"/>
<evidence type="ECO:0000259" key="11">
    <source>
        <dbReference type="PROSITE" id="PS51085"/>
    </source>
</evidence>
<evidence type="ECO:0000256" key="9">
    <source>
        <dbReference type="ARBA" id="ARBA00023075"/>
    </source>
</evidence>
<keyword evidence="14" id="KW-1185">Reference proteome</keyword>
<reference evidence="13 14" key="1">
    <citation type="submission" date="2007-01" db="EMBL/GenBank/DDBJ databases">
        <title>Complete sequence of Psychromonas ingrahamii 37.</title>
        <authorList>
            <consortium name="US DOE Joint Genome Institute"/>
            <person name="Copeland A."/>
            <person name="Lucas S."/>
            <person name="Lapidus A."/>
            <person name="Barry K."/>
            <person name="Detter J.C."/>
            <person name="Glavina del Rio T."/>
            <person name="Hammon N."/>
            <person name="Israni S."/>
            <person name="Dalin E."/>
            <person name="Tice H."/>
            <person name="Pitluck S."/>
            <person name="Thompson L.S."/>
            <person name="Brettin T."/>
            <person name="Bruce D."/>
            <person name="Han C."/>
            <person name="Tapia R."/>
            <person name="Schmutz J."/>
            <person name="Larimer F."/>
            <person name="Land M."/>
            <person name="Hauser L."/>
            <person name="Kyrpides N."/>
            <person name="Ivanova N."/>
            <person name="Staley J."/>
            <person name="Richardson P."/>
        </authorList>
    </citation>
    <scope>NUCLEOTIDE SEQUENCE [LARGE SCALE GENOMIC DNA]</scope>
    <source>
        <strain evidence="13 14">37</strain>
    </source>
</reference>
<dbReference type="SUPFAM" id="SSF52343">
    <property type="entry name" value="Ferredoxin reductase-like, C-terminal NADP-linked domain"/>
    <property type="match status" value="1"/>
</dbReference>
<dbReference type="GO" id="GO:0051537">
    <property type="term" value="F:2 iron, 2 sulfur cluster binding"/>
    <property type="evidence" value="ECO:0007669"/>
    <property type="project" value="UniProtKB-KW"/>
</dbReference>
<dbReference type="NCBIfam" id="TIGR02160">
    <property type="entry name" value="PA_CoA_Oxy5"/>
    <property type="match status" value="1"/>
</dbReference>
<dbReference type="InterPro" id="IPR008333">
    <property type="entry name" value="Cbr1-like_FAD-bd_dom"/>
</dbReference>
<dbReference type="PROSITE" id="PS51085">
    <property type="entry name" value="2FE2S_FER_2"/>
    <property type="match status" value="1"/>
</dbReference>
<evidence type="ECO:0000256" key="7">
    <source>
        <dbReference type="ARBA" id="ARBA00023004"/>
    </source>
</evidence>
<evidence type="ECO:0000256" key="10">
    <source>
        <dbReference type="ARBA" id="ARBA00034078"/>
    </source>
</evidence>
<keyword evidence="9" id="KW-0830">Ubiquinone</keyword>
<evidence type="ECO:0000256" key="6">
    <source>
        <dbReference type="ARBA" id="ARBA00023002"/>
    </source>
</evidence>
<keyword evidence="3" id="KW-0001">2Fe-2S</keyword>
<evidence type="ECO:0000313" key="14">
    <source>
        <dbReference type="Proteomes" id="UP000000639"/>
    </source>
</evidence>
<dbReference type="Proteomes" id="UP000000639">
    <property type="component" value="Chromosome"/>
</dbReference>
<evidence type="ECO:0000256" key="8">
    <source>
        <dbReference type="ARBA" id="ARBA00023014"/>
    </source>
</evidence>
<dbReference type="Pfam" id="PF00175">
    <property type="entry name" value="NAD_binding_1"/>
    <property type="match status" value="1"/>
</dbReference>
<evidence type="ECO:0000313" key="13">
    <source>
        <dbReference type="EMBL" id="ABM02507.1"/>
    </source>
</evidence>
<dbReference type="AlphaFoldDB" id="A1SSP2"/>
<dbReference type="CDD" id="cd06214">
    <property type="entry name" value="PA_degradation_oxidoreductase_like"/>
    <property type="match status" value="1"/>
</dbReference>
<dbReference type="OrthoDB" id="9796486at2"/>
<dbReference type="InterPro" id="IPR012675">
    <property type="entry name" value="Beta-grasp_dom_sf"/>
</dbReference>
<dbReference type="InterPro" id="IPR017938">
    <property type="entry name" value="Riboflavin_synthase-like_b-brl"/>
</dbReference>
<dbReference type="KEGG" id="pin:Ping_0654"/>
<dbReference type="RefSeq" id="WP_011769066.1">
    <property type="nucleotide sequence ID" value="NC_008709.1"/>
</dbReference>